<dbReference type="Gene3D" id="2.60.40.1740">
    <property type="entry name" value="hypothetical protein (bacova_03559)"/>
    <property type="match status" value="1"/>
</dbReference>
<dbReference type="InterPro" id="IPR040580">
    <property type="entry name" value="DUF5627"/>
</dbReference>
<evidence type="ECO:0000313" key="4">
    <source>
        <dbReference type="EMBL" id="RPD91764.1"/>
    </source>
</evidence>
<reference evidence="4 5" key="1">
    <citation type="submission" date="2018-11" db="EMBL/GenBank/DDBJ databases">
        <title>Aureibaculum marinum gen. nov., sp. nov., a member of the family Flavobacteriaceae isolated from the Bohai Sea.</title>
        <authorList>
            <person name="Ji X."/>
        </authorList>
    </citation>
    <scope>NUCLEOTIDE SEQUENCE [LARGE SCALE GENOMIC DNA]</scope>
    <source>
        <strain evidence="4 5">BH-SD17</strain>
    </source>
</reference>
<dbReference type="OrthoDB" id="1041979at2"/>
<feature type="domain" description="BT-3987-like N-terminal" evidence="2">
    <location>
        <begin position="42"/>
        <end position="165"/>
    </location>
</feature>
<dbReference type="Pfam" id="PF18620">
    <property type="entry name" value="DUF5627"/>
    <property type="match status" value="1"/>
</dbReference>
<evidence type="ECO:0000259" key="2">
    <source>
        <dbReference type="Pfam" id="PF08522"/>
    </source>
</evidence>
<proteinExistence type="predicted"/>
<accession>A0A3N4N623</accession>
<sequence length="349" mass="39840">MNNCKFFHSMKTRNIILLISAVIAMSCSNSEPEFDDYDVIAAYFPYQTPARTLILGKYDQGFNDNDNAHNFEITALMTGVRENGKERSIYFEVDNSLLNNVKNVKALPAEYYTMERISPVIIPSGDTKARIKVQLHDAFFQDTLSFGAVNTTNYVIPLRMTKAENIDSLLTGVSIVDNPDRVNPEDWEVLPKDYTLFGIKYMNKYHGNYLRRGEDLITEPSNRIGRVYHEEYVEDDEVVFVETTGFNKVKLENLIGRGEQTSPGNVVLELTFNDDGTCTISSFKGDQYNITGSGKFVEEGDEWGGKPRDVIYLNYTYEDIDNTETHVVNDTLVVRDRTAVFEEFEVEFK</sequence>
<keyword evidence="5" id="KW-1185">Reference proteome</keyword>
<dbReference type="Pfam" id="PF08522">
    <property type="entry name" value="BT_3987-like_N"/>
    <property type="match status" value="1"/>
</dbReference>
<protein>
    <submittedName>
        <fullName evidence="4">DUF1735 domain-containing protein</fullName>
    </submittedName>
</protein>
<evidence type="ECO:0000256" key="1">
    <source>
        <dbReference type="SAM" id="SignalP"/>
    </source>
</evidence>
<dbReference type="Proteomes" id="UP000270856">
    <property type="component" value="Unassembled WGS sequence"/>
</dbReference>
<feature type="chain" id="PRO_5017953633" evidence="1">
    <location>
        <begin position="25"/>
        <end position="349"/>
    </location>
</feature>
<evidence type="ECO:0000259" key="3">
    <source>
        <dbReference type="Pfam" id="PF18620"/>
    </source>
</evidence>
<dbReference type="InterPro" id="IPR013728">
    <property type="entry name" value="BT_3987-like_N"/>
</dbReference>
<dbReference type="Gene3D" id="2.40.128.420">
    <property type="match status" value="1"/>
</dbReference>
<dbReference type="EMBL" id="RPFJ01000049">
    <property type="protein sequence ID" value="RPD91764.1"/>
    <property type="molecule type" value="Genomic_DNA"/>
</dbReference>
<organism evidence="4 5">
    <name type="scientific">Aureibaculum marinum</name>
    <dbReference type="NCBI Taxonomy" id="2487930"/>
    <lineage>
        <taxon>Bacteria</taxon>
        <taxon>Pseudomonadati</taxon>
        <taxon>Bacteroidota</taxon>
        <taxon>Flavobacteriia</taxon>
        <taxon>Flavobacteriales</taxon>
        <taxon>Flavobacteriaceae</taxon>
        <taxon>Aureibaculum</taxon>
    </lineage>
</organism>
<feature type="domain" description="DUF5627" evidence="3">
    <location>
        <begin position="204"/>
        <end position="338"/>
    </location>
</feature>
<dbReference type="PROSITE" id="PS51257">
    <property type="entry name" value="PROKAR_LIPOPROTEIN"/>
    <property type="match status" value="1"/>
</dbReference>
<evidence type="ECO:0000313" key="5">
    <source>
        <dbReference type="Proteomes" id="UP000270856"/>
    </source>
</evidence>
<dbReference type="AlphaFoldDB" id="A0A3N4N623"/>
<comment type="caution">
    <text evidence="4">The sequence shown here is derived from an EMBL/GenBank/DDBJ whole genome shotgun (WGS) entry which is preliminary data.</text>
</comment>
<feature type="signal peptide" evidence="1">
    <location>
        <begin position="1"/>
        <end position="24"/>
    </location>
</feature>
<name>A0A3N4N623_9FLAO</name>
<gene>
    <name evidence="4" type="ORF">EGM88_14100</name>
</gene>
<keyword evidence="1" id="KW-0732">Signal</keyword>